<dbReference type="GO" id="GO:0006635">
    <property type="term" value="P:fatty acid beta-oxidation"/>
    <property type="evidence" value="ECO:0007669"/>
    <property type="project" value="UniProtKB-UniPathway"/>
</dbReference>
<dbReference type="RefSeq" id="WP_091638963.1">
    <property type="nucleotide sequence ID" value="NZ_FOEG01000001.1"/>
</dbReference>
<proteinExistence type="inferred from homology"/>
<evidence type="ECO:0000256" key="3">
    <source>
        <dbReference type="ARBA" id="ARBA00008750"/>
    </source>
</evidence>
<dbReference type="InterPro" id="IPR050136">
    <property type="entry name" value="FA_oxidation_alpha_subunit"/>
</dbReference>
<evidence type="ECO:0000256" key="2">
    <source>
        <dbReference type="ARBA" id="ARBA00007005"/>
    </source>
</evidence>
<dbReference type="SUPFAM" id="SSF48179">
    <property type="entry name" value="6-phosphogluconate dehydrogenase C-terminal domain-like"/>
    <property type="match status" value="2"/>
</dbReference>
<evidence type="ECO:0000259" key="16">
    <source>
        <dbReference type="Pfam" id="PF02737"/>
    </source>
</evidence>
<dbReference type="GO" id="GO:0016509">
    <property type="term" value="F:long-chain (3S)-3-hydroxyacyl-CoA dehydrogenase (NAD+) activity"/>
    <property type="evidence" value="ECO:0007669"/>
    <property type="project" value="TreeGrafter"/>
</dbReference>
<gene>
    <name evidence="17" type="ORF">SAMN04488052_10178</name>
</gene>
<evidence type="ECO:0000256" key="12">
    <source>
        <dbReference type="ARBA" id="ARBA00023239"/>
    </source>
</evidence>
<dbReference type="Pfam" id="PF02737">
    <property type="entry name" value="3HCDH_N"/>
    <property type="match status" value="1"/>
</dbReference>
<keyword evidence="9" id="KW-0520">NAD</keyword>
<dbReference type="FunFam" id="3.40.50.720:FF:000009">
    <property type="entry name" value="Fatty oxidation complex, alpha subunit"/>
    <property type="match status" value="1"/>
</dbReference>
<evidence type="ECO:0000256" key="1">
    <source>
        <dbReference type="ARBA" id="ARBA00005005"/>
    </source>
</evidence>
<evidence type="ECO:0000256" key="8">
    <source>
        <dbReference type="ARBA" id="ARBA00023002"/>
    </source>
</evidence>
<dbReference type="InterPro" id="IPR029045">
    <property type="entry name" value="ClpP/crotonase-like_dom_sf"/>
</dbReference>
<dbReference type="InterPro" id="IPR036291">
    <property type="entry name" value="NAD(P)-bd_dom_sf"/>
</dbReference>
<evidence type="ECO:0000259" key="15">
    <source>
        <dbReference type="Pfam" id="PF00725"/>
    </source>
</evidence>
<keyword evidence="13" id="KW-0511">Multifunctional enzyme</keyword>
<evidence type="ECO:0000313" key="18">
    <source>
        <dbReference type="Proteomes" id="UP000199657"/>
    </source>
</evidence>
<evidence type="ECO:0000256" key="4">
    <source>
        <dbReference type="ARBA" id="ARBA00012076"/>
    </source>
</evidence>
<protein>
    <recommendedName>
        <fullName evidence="4">enoyl-CoA hydratase</fullName>
        <ecNumber evidence="4">4.2.1.17</ecNumber>
    </recommendedName>
</protein>
<keyword evidence="7" id="KW-0442">Lipid degradation</keyword>
<dbReference type="Proteomes" id="UP000199657">
    <property type="component" value="Unassembled WGS sequence"/>
</dbReference>
<feature type="domain" description="3-hydroxyacyl-CoA dehydrogenase NAD binding" evidence="16">
    <location>
        <begin position="328"/>
        <end position="505"/>
    </location>
</feature>
<evidence type="ECO:0000256" key="13">
    <source>
        <dbReference type="ARBA" id="ARBA00023268"/>
    </source>
</evidence>
<name>A0A1H8PPF9_9GAMM</name>
<dbReference type="Gene3D" id="3.90.226.10">
    <property type="entry name" value="2-enoyl-CoA Hydratase, Chain A, domain 1"/>
    <property type="match status" value="1"/>
</dbReference>
<comment type="pathway">
    <text evidence="1">Lipid metabolism; fatty acid beta-oxidation.</text>
</comment>
<dbReference type="SUPFAM" id="SSF52096">
    <property type="entry name" value="ClpP/crotonase"/>
    <property type="match status" value="1"/>
</dbReference>
<dbReference type="NCBIfam" id="NF008363">
    <property type="entry name" value="PRK11154.1"/>
    <property type="match status" value="1"/>
</dbReference>
<dbReference type="CDD" id="cd06558">
    <property type="entry name" value="crotonase-like"/>
    <property type="match status" value="1"/>
</dbReference>
<dbReference type="Gene3D" id="1.10.1040.50">
    <property type="match status" value="1"/>
</dbReference>
<evidence type="ECO:0000256" key="14">
    <source>
        <dbReference type="ARBA" id="ARBA00049556"/>
    </source>
</evidence>
<dbReference type="InterPro" id="IPR008927">
    <property type="entry name" value="6-PGluconate_DH-like_C_sf"/>
</dbReference>
<keyword evidence="6" id="KW-0276">Fatty acid metabolism</keyword>
<comment type="similarity">
    <text evidence="3">In the N-terminal section; belongs to the enoyl-CoA hydratase/isomerase family.</text>
</comment>
<keyword evidence="18" id="KW-1185">Reference proteome</keyword>
<dbReference type="InterPro" id="IPR001753">
    <property type="entry name" value="Enoyl-CoA_hydra/iso"/>
</dbReference>
<evidence type="ECO:0000256" key="6">
    <source>
        <dbReference type="ARBA" id="ARBA00022832"/>
    </source>
</evidence>
<organism evidence="17 18">
    <name type="scientific">Aquisalimonas asiatica</name>
    <dbReference type="NCBI Taxonomy" id="406100"/>
    <lineage>
        <taxon>Bacteria</taxon>
        <taxon>Pseudomonadati</taxon>
        <taxon>Pseudomonadota</taxon>
        <taxon>Gammaproteobacteria</taxon>
        <taxon>Chromatiales</taxon>
        <taxon>Ectothiorhodospiraceae</taxon>
        <taxon>Aquisalimonas</taxon>
    </lineage>
</organism>
<dbReference type="OrthoDB" id="5389341at2"/>
<dbReference type="Pfam" id="PF00725">
    <property type="entry name" value="3HCDH"/>
    <property type="match status" value="2"/>
</dbReference>
<comment type="similarity">
    <text evidence="2">In the central section; belongs to the 3-hydroxyacyl-CoA dehydrogenase family.</text>
</comment>
<dbReference type="PANTHER" id="PTHR43612:SF3">
    <property type="entry name" value="TRIFUNCTIONAL ENZYME SUBUNIT ALPHA, MITOCHONDRIAL"/>
    <property type="match status" value="1"/>
</dbReference>
<dbReference type="Gene3D" id="3.40.50.720">
    <property type="entry name" value="NAD(P)-binding Rossmann-like Domain"/>
    <property type="match status" value="1"/>
</dbReference>
<dbReference type="GO" id="GO:0004300">
    <property type="term" value="F:enoyl-CoA hydratase activity"/>
    <property type="evidence" value="ECO:0007669"/>
    <property type="project" value="UniProtKB-EC"/>
</dbReference>
<dbReference type="AlphaFoldDB" id="A0A1H8PPF9"/>
<keyword evidence="11" id="KW-0413">Isomerase</keyword>
<keyword evidence="10" id="KW-0443">Lipid metabolism</keyword>
<accession>A0A1H8PPF9</accession>
<dbReference type="FunFam" id="3.90.226.10:FF:000011">
    <property type="entry name" value="Fatty acid oxidation complex subunit alpha"/>
    <property type="match status" value="1"/>
</dbReference>
<evidence type="ECO:0000313" key="17">
    <source>
        <dbReference type="EMBL" id="SEO43840.1"/>
    </source>
</evidence>
<dbReference type="InterPro" id="IPR012802">
    <property type="entry name" value="FadJ"/>
</dbReference>
<dbReference type="PANTHER" id="PTHR43612">
    <property type="entry name" value="TRIFUNCTIONAL ENZYME SUBUNIT ALPHA"/>
    <property type="match status" value="1"/>
</dbReference>
<dbReference type="SUPFAM" id="SSF51735">
    <property type="entry name" value="NAD(P)-binding Rossmann-fold domains"/>
    <property type="match status" value="1"/>
</dbReference>
<keyword evidence="8" id="KW-0560">Oxidoreductase</keyword>
<evidence type="ECO:0000256" key="5">
    <source>
        <dbReference type="ARBA" id="ARBA00022490"/>
    </source>
</evidence>
<dbReference type="GO" id="GO:0070403">
    <property type="term" value="F:NAD+ binding"/>
    <property type="evidence" value="ECO:0007669"/>
    <property type="project" value="InterPro"/>
</dbReference>
<dbReference type="STRING" id="406100.SAMN04488052_10178"/>
<dbReference type="InterPro" id="IPR006176">
    <property type="entry name" value="3-OHacyl-CoA_DH_NAD-bd"/>
</dbReference>
<comment type="catalytic activity">
    <reaction evidence="14">
        <text>a (3S)-3-hydroxyacyl-CoA + NAD(+) = a 3-oxoacyl-CoA + NADH + H(+)</text>
        <dbReference type="Rhea" id="RHEA:22432"/>
        <dbReference type="ChEBI" id="CHEBI:15378"/>
        <dbReference type="ChEBI" id="CHEBI:57318"/>
        <dbReference type="ChEBI" id="CHEBI:57540"/>
        <dbReference type="ChEBI" id="CHEBI:57945"/>
        <dbReference type="ChEBI" id="CHEBI:90726"/>
        <dbReference type="EC" id="1.1.1.35"/>
    </reaction>
</comment>
<dbReference type="GO" id="GO:0008692">
    <property type="term" value="F:3-hydroxybutyryl-CoA epimerase activity"/>
    <property type="evidence" value="ECO:0007669"/>
    <property type="project" value="InterPro"/>
</dbReference>
<feature type="domain" description="3-hydroxyacyl-CoA dehydrogenase C-terminal" evidence="15">
    <location>
        <begin position="508"/>
        <end position="601"/>
    </location>
</feature>
<dbReference type="EC" id="4.2.1.17" evidence="4"/>
<dbReference type="PROSITE" id="PS00067">
    <property type="entry name" value="3HCDH"/>
    <property type="match status" value="1"/>
</dbReference>
<dbReference type="EMBL" id="FOEG01000001">
    <property type="protein sequence ID" value="SEO43840.1"/>
    <property type="molecule type" value="Genomic_DNA"/>
</dbReference>
<keyword evidence="5" id="KW-0963">Cytoplasm</keyword>
<evidence type="ECO:0000256" key="10">
    <source>
        <dbReference type="ARBA" id="ARBA00023098"/>
    </source>
</evidence>
<keyword evidence="12" id="KW-0456">Lyase</keyword>
<dbReference type="Pfam" id="PF00378">
    <property type="entry name" value="ECH_1"/>
    <property type="match status" value="1"/>
</dbReference>
<evidence type="ECO:0000256" key="11">
    <source>
        <dbReference type="ARBA" id="ARBA00023235"/>
    </source>
</evidence>
<evidence type="ECO:0000256" key="7">
    <source>
        <dbReference type="ARBA" id="ARBA00022963"/>
    </source>
</evidence>
<dbReference type="NCBIfam" id="TIGR02440">
    <property type="entry name" value="FadJ"/>
    <property type="match status" value="1"/>
</dbReference>
<feature type="domain" description="3-hydroxyacyl-CoA dehydrogenase C-terminal" evidence="15">
    <location>
        <begin position="633"/>
        <end position="717"/>
    </location>
</feature>
<sequence>MATAKEQPGNETTIFHVNRREDGIAVVTIDLPGESQNVLSRALMEEATASMDALESDQSVKGIVFISGKPGSFIAGADIEMLQACRSAEEVTELSRAGQAFFDRIANLNVPVVAAINGMCLGGGLELALACHGRVCTDADKTALGVPEVMLGLLPGSGGTQRLPRLVGIQAALGMALTGKQIRPAKAKRMGLVDDVVPEPILEDAAIRMVQKLQGGKSGSKRRRTWMESALEGNPLGRRIVFDQARKQAQSKTRGNYPALPRIIECIETGINRGMKSGLELEAKRFGELAMTPQARQLMNIYFATTAMKKDTGTDDASAAPRQVERTAVLGAGLMGAGIAFVTTNKAGLPVRLKDIAVEGLNKGMQHLNDQLQEKVKRRSMTAFEADVQRNRVTPTLDYSGFSGVDIAIEAVFEDLDLKHRMVQDIESNAGETTIFATNTSSIPITRIAQGAKRPQNVIGMHYFSPVEKMPLLEVIATDRTDPEVIATTVDVGRKQGKTVIVVKDGAGFYVNRILAPYINEACHMLSEGVAIDRIDETMLNFGFPVGPFALLDEVGLDVTAKVAPILHDAFGDRMKPVAAADAMLSDGRYGKKSQKGFYQYGGKKKKGKKAVDESVYSLLSIDPSNKARESDIIDRTLLMMLNEAARCYDEGVIRSLRDGDIGAVYGIGFPPFRGGPFRYMDERGIPEIVQRLKELQQQHGERFAPAEILERMAAGGERFHGD</sequence>
<dbReference type="InterPro" id="IPR006108">
    <property type="entry name" value="3HC_DH_C"/>
</dbReference>
<reference evidence="17 18" key="1">
    <citation type="submission" date="2016-10" db="EMBL/GenBank/DDBJ databases">
        <authorList>
            <person name="de Groot N.N."/>
        </authorList>
    </citation>
    <scope>NUCLEOTIDE SEQUENCE [LARGE SCALE GENOMIC DNA]</scope>
    <source>
        <strain evidence="17 18">CGMCC 1.6291</strain>
    </source>
</reference>
<dbReference type="InterPro" id="IPR006180">
    <property type="entry name" value="3-OHacyl-CoA_DH_CS"/>
</dbReference>
<evidence type="ECO:0000256" key="9">
    <source>
        <dbReference type="ARBA" id="ARBA00023027"/>
    </source>
</evidence>
<dbReference type="UniPathway" id="UPA00659"/>